<evidence type="ECO:0000313" key="2">
    <source>
        <dbReference type="EMBL" id="MPM71446.1"/>
    </source>
</evidence>
<reference evidence="2" key="1">
    <citation type="submission" date="2019-08" db="EMBL/GenBank/DDBJ databases">
        <authorList>
            <person name="Kucharzyk K."/>
            <person name="Murdoch R.W."/>
            <person name="Higgins S."/>
            <person name="Loffler F."/>
        </authorList>
    </citation>
    <scope>NUCLEOTIDE SEQUENCE</scope>
</reference>
<feature type="region of interest" description="Disordered" evidence="1">
    <location>
        <begin position="65"/>
        <end position="162"/>
    </location>
</feature>
<evidence type="ECO:0000256" key="1">
    <source>
        <dbReference type="SAM" id="MobiDB-lite"/>
    </source>
</evidence>
<feature type="compositionally biased region" description="Basic and acidic residues" evidence="1">
    <location>
        <begin position="130"/>
        <end position="154"/>
    </location>
</feature>
<name>A0A645C0V9_9ZZZZ</name>
<feature type="region of interest" description="Disordered" evidence="1">
    <location>
        <begin position="1"/>
        <end position="33"/>
    </location>
</feature>
<proteinExistence type="predicted"/>
<protein>
    <submittedName>
        <fullName evidence="2">Uncharacterized protein</fullName>
    </submittedName>
</protein>
<feature type="compositionally biased region" description="Basic and acidic residues" evidence="1">
    <location>
        <begin position="76"/>
        <end position="122"/>
    </location>
</feature>
<dbReference type="EMBL" id="VSSQ01024120">
    <property type="protein sequence ID" value="MPM71446.1"/>
    <property type="molecule type" value="Genomic_DNA"/>
</dbReference>
<sequence length="162" mass="18361">MPERVERVIGRNPEFACDPSHRDRNAKNNKLEGTKRAVKCLRQHGPFAEELLPDLAKELLQSAKGADLSAKRAAHHEREQHRRAEENEGSDHDSLEERAGGDQREQRLQSAVRAERMDRGADVAEGMQRGCREHKGEKAAERDPAEDTGEERKVFFAFRGRG</sequence>
<comment type="caution">
    <text evidence="2">The sequence shown here is derived from an EMBL/GenBank/DDBJ whole genome shotgun (WGS) entry which is preliminary data.</text>
</comment>
<accession>A0A645C0V9</accession>
<dbReference type="AlphaFoldDB" id="A0A645C0V9"/>
<feature type="compositionally biased region" description="Basic and acidic residues" evidence="1">
    <location>
        <begin position="19"/>
        <end position="33"/>
    </location>
</feature>
<organism evidence="2">
    <name type="scientific">bioreactor metagenome</name>
    <dbReference type="NCBI Taxonomy" id="1076179"/>
    <lineage>
        <taxon>unclassified sequences</taxon>
        <taxon>metagenomes</taxon>
        <taxon>ecological metagenomes</taxon>
    </lineage>
</organism>
<gene>
    <name evidence="2" type="ORF">SDC9_118411</name>
</gene>